<evidence type="ECO:0000313" key="2">
    <source>
        <dbReference type="Proteomes" id="UP000033636"/>
    </source>
</evidence>
<organism evidence="1 2">
    <name type="scientific">Thermoproteus sp. AZ2</name>
    <dbReference type="NCBI Taxonomy" id="1609232"/>
    <lineage>
        <taxon>Archaea</taxon>
        <taxon>Thermoproteota</taxon>
        <taxon>Thermoprotei</taxon>
        <taxon>Thermoproteales</taxon>
        <taxon>Thermoproteaceae</taxon>
        <taxon>Thermoproteus</taxon>
    </lineage>
</organism>
<reference evidence="1" key="1">
    <citation type="submission" date="2024-07" db="EMBL/GenBank/DDBJ databases">
        <title>Metagenome and Metagenome-Assembled Genomes of Archaea from a hot spring from the geothermal field of Los Azufres, Mexico.</title>
        <authorList>
            <person name="Marin-Paredes R."/>
            <person name="Martinez-Romero E."/>
            <person name="Servin-Garciduenas L.E."/>
        </authorList>
    </citation>
    <scope>NUCLEOTIDE SEQUENCE</scope>
</reference>
<name>A0ACC6V440_9CREN</name>
<proteinExistence type="predicted"/>
<comment type="caution">
    <text evidence="1">The sequence shown here is derived from an EMBL/GenBank/DDBJ whole genome shotgun (WGS) entry which is preliminary data.</text>
</comment>
<sequence>AGEAASISVHGANRLGSNSLSECAVWGRLTGEQAAKYAIERPEPASDGRLAEIAKGEEARIFDKLLHTEAGGVSVYELKARLQDTMEEHYGPFRQESKMKEGLPKLKKIREDFAKIRIVDGSRVYNQNLKDALELDGMIDVALAIALGALARQESRGAHYRLDYPKRDDANWLKHTLAYFRGDEMELSYVPVRITKWTKFEERKY</sequence>
<accession>A0ACC6V440</accession>
<feature type="non-terminal residue" evidence="1">
    <location>
        <position position="1"/>
    </location>
</feature>
<gene>
    <name evidence="1" type="ORF">TU35_009310</name>
</gene>
<dbReference type="EMBL" id="JZWT02000033">
    <property type="protein sequence ID" value="MFB6491410.1"/>
    <property type="molecule type" value="Genomic_DNA"/>
</dbReference>
<protein>
    <submittedName>
        <fullName evidence="1">Succinate dehydrogenase/fumarate reductase flavoprotein subunit</fullName>
    </submittedName>
</protein>
<dbReference type="Proteomes" id="UP000033636">
    <property type="component" value="Unassembled WGS sequence"/>
</dbReference>
<evidence type="ECO:0000313" key="1">
    <source>
        <dbReference type="EMBL" id="MFB6491410.1"/>
    </source>
</evidence>